<feature type="compositionally biased region" description="Basic and acidic residues" evidence="6">
    <location>
        <begin position="790"/>
        <end position="821"/>
    </location>
</feature>
<keyword evidence="5" id="KW-0539">Nucleus</keyword>
<feature type="compositionally biased region" description="Acidic residues" evidence="6">
    <location>
        <begin position="333"/>
        <end position="346"/>
    </location>
</feature>
<protein>
    <recommendedName>
        <fullName evidence="4">Histone transcription regulator 3 homolog</fullName>
    </recommendedName>
</protein>
<comment type="similarity">
    <text evidence="3">Belongs to the HIR3 family.</text>
</comment>
<dbReference type="GO" id="GO:0005634">
    <property type="term" value="C:nucleus"/>
    <property type="evidence" value="ECO:0007669"/>
    <property type="project" value="UniProtKB-SubCell"/>
</dbReference>
<dbReference type="GO" id="GO:0000417">
    <property type="term" value="C:HIR complex"/>
    <property type="evidence" value="ECO:0007669"/>
    <property type="project" value="TreeGrafter"/>
</dbReference>
<dbReference type="Proteomes" id="UP000039046">
    <property type="component" value="Unassembled WGS sequence"/>
</dbReference>
<name>A0A0A1TPM2_9HYPO</name>
<sequence length="2088" mass="235042">MPSFQAINLEPEDNAEDQLDTTKELHVDEALKQFQKALRLHAQGAQSRAQAEEAYSELFDSEIFKYREAKTDYERNEMQMTDQTGTVAAEVMPAALDAEAGGADGVVASLSQAFYLSYKNYGQFFLDKLKDARGKDEATENQSGRIAYNKDSQEVLDNWLRALDQDPSDPELWRRLARFAASMNSGRIKRYCLESAIELDDDPTVDDVDPPSLAEGWAGEQLKEHLHVLDDKMSLSHPSMKPWVVKNMPTLLKRLIDPLPYLPDPTSTLTPPPSSPIQVVDVEMKEEGEDKEETEENEPESITSWSMLATQLMKHVEDTKAAIQSCRKILDDVSEEQDQSSEDDILVEEKDGNSTSGEKPSAEEDSDNAKRKASNASDDDLKAGDDDSQKERAGSVPSRKRSQSVAGINEGGEEEVTEKRSKRVRRRTDMTSADEPADPALLISNQLQPFQESDINLFNQTKTIFESLGIQDEIALQSIQESLDNCSAEDRPVNPSRQVAQDLRSVFTDFNVDVAKVLLSNAEAPVLSLSSFLEHTKSSSQDQTPSKPFKESRGLRRFAELVQEREDSLTAADIAYEWIGAMSLIYAERKWSVGLKEAVVQMLNTFDAILYDRIERELQGPLESSHGLQTILPMIFELHLDIYERITNPTSVVDYATKLKTKYRLDRWLSLASSFIVRLDQPADDPLSVRFLWASVIISSLTEDPVREHILLMWTSLRDFLTESDVDTILLPNNVAMDTISPAAADREISKLTTMDFFLSLFQEDMKDPVQVIDTLEPVLNPSSVHASIEKPAAENGDEQSKKETEQVSSKEDEPTTEKESNGAANKDADEAPTQDEGKPISECASQGMQDLWKFLENSSTELRLFLWSRLGDAYEAISYPTKRFACLLKAIEMVINDLEGSSYAGMQDQSRKYLFMRTLKALDDLIVQALSMAVNDATAFDIIGEDEIKHTVSALVRIATLVHNVSMLEDEIKVGLLNIPTSNSTFQSQLSKLRDIQVRNWCLLYTVFKAALPMSESTLNAEPDLINFLAAVHLCIGIRKFCKASNKVFLKVMRMELLKVKNVENWEDYIGQVLYDLYGLKLGVGLWEVADHGCTTEKLEKRQAMQLVEKVIVLANRMPIKDLLKSDLKTTIDHMQQTIGQTKSTPQMIHNMRNFTELLKKPIHPLRLYRALTGSVSIDSVSIKLPEADLAEHGWFFLLGMLALTKFKGVDLNRRQTPGATDDLRIGSTFLRLQLQFTADRWDAWFRLAECFDYELDEAVLWSAEKMNKDRAELVKFQRNAIHCYTLALSNSRNAEIESKDVEALHDLYYKFGLRLYSSSREPFAMEPFIHTDQERFFIENMGNNTFKKITHDQMTGYKIWKFAAKLFKLAIERKPGNWKNHYMLSKCLWKMYETPEDQLDDRDKTSRITKEMVLESLKKAIEVSHPRRKSRDRDLILEPHYKIVSVLHKLVISKKLPAREAADILAKMPLGVRVNDDDVYASFSEPEDWEEYIIRNLTKLSDKDKSNWQHRIVMRHAKILFDDGASTENSNGVVEAKAAFAILRENMFTKTMVMNVWKCEAERPGRHYVFTEQYVRFVTKILVILSNHIDLELLLRRLRKRGADFYHFNDLWQYSSVAYLDMLRKAHKIEPVVDDAFKALSIEEFEIVSERITQWAGGDEANIAAFACMKEAVEFKKLNGNLMKAAPIDDLINDCYSRIYLEIGDSLPGESPAKILEQRNQAKELAARVEDVAGAEPKPAAVDNLLNAEAANDSAGGTATPMDTEKTDITKIARRLGVRRPDVLRKAEQAVVRATEPPKSATTKSRKGSMSSGKRGSQTPNRAHSDSGSDDESPDAQVRREAGESFDASMQDADATALLDSDDSDLSDVPEGYDEEMPEGLVVPNIGEGGNESGEDADSEDEGEEAEDDGETALENDEDLEGGDEIGEEGDEEMGDEEGEEVEGELDEEGEEGEEVEEGDEGEGGEEGEEGEEEEGDEEEGEEGDEEEGEEGDEEGEEEDEGDGEEEEEEEEEGDGEEEADEGDEEEDEEGDEVEGDEDGEEADEGDEEEAEEGDEEEEEEGGEEDTEMVDAEGGEEEEEEEEEEE</sequence>
<feature type="region of interest" description="Disordered" evidence="6">
    <location>
        <begin position="1789"/>
        <end position="2088"/>
    </location>
</feature>
<evidence type="ECO:0000313" key="8">
    <source>
        <dbReference type="Proteomes" id="UP000039046"/>
    </source>
</evidence>
<feature type="compositionally biased region" description="Acidic residues" evidence="6">
    <location>
        <begin position="1895"/>
        <end position="2088"/>
    </location>
</feature>
<dbReference type="Gene3D" id="1.25.40.10">
    <property type="entry name" value="Tetratricopeptide repeat domain"/>
    <property type="match status" value="1"/>
</dbReference>
<dbReference type="GO" id="GO:0031491">
    <property type="term" value="F:nucleosome binding"/>
    <property type="evidence" value="ECO:0007669"/>
    <property type="project" value="TreeGrafter"/>
</dbReference>
<dbReference type="EMBL" id="CDHN01000005">
    <property type="protein sequence ID" value="CEJ92737.1"/>
    <property type="molecule type" value="Genomic_DNA"/>
</dbReference>
<dbReference type="InterPro" id="IPR011990">
    <property type="entry name" value="TPR-like_helical_dom_sf"/>
</dbReference>
<evidence type="ECO:0000256" key="5">
    <source>
        <dbReference type="ARBA" id="ARBA00023242"/>
    </source>
</evidence>
<dbReference type="HOGENOM" id="CLU_001419_0_0_1"/>
<dbReference type="OrthoDB" id="77564at2759"/>
<evidence type="ECO:0000256" key="4">
    <source>
        <dbReference type="ARBA" id="ARBA00014848"/>
    </source>
</evidence>
<dbReference type="PANTHER" id="PTHR15502">
    <property type="entry name" value="CALCINEURIN-BINDING PROTEIN CABIN 1-RELATED"/>
    <property type="match status" value="1"/>
</dbReference>
<evidence type="ECO:0000313" key="7">
    <source>
        <dbReference type="EMBL" id="CEJ92737.1"/>
    </source>
</evidence>
<comment type="subcellular location">
    <subcellularLocation>
        <location evidence="2">Nucleus</location>
    </subcellularLocation>
</comment>
<accession>A0A0A1TPM2</accession>
<proteinExistence type="inferred from homology"/>
<evidence type="ECO:0000256" key="2">
    <source>
        <dbReference type="ARBA" id="ARBA00004123"/>
    </source>
</evidence>
<dbReference type="GO" id="GO:0006325">
    <property type="term" value="P:chromatin organization"/>
    <property type="evidence" value="ECO:0007669"/>
    <property type="project" value="InterPro"/>
</dbReference>
<organism evidence="7 8">
    <name type="scientific">[Torrubiella] hemipterigena</name>
    <dbReference type="NCBI Taxonomy" id="1531966"/>
    <lineage>
        <taxon>Eukaryota</taxon>
        <taxon>Fungi</taxon>
        <taxon>Dikarya</taxon>
        <taxon>Ascomycota</taxon>
        <taxon>Pezizomycotina</taxon>
        <taxon>Sordariomycetes</taxon>
        <taxon>Hypocreomycetidae</taxon>
        <taxon>Hypocreales</taxon>
        <taxon>Clavicipitaceae</taxon>
        <taxon>Clavicipitaceae incertae sedis</taxon>
        <taxon>'Torrubiella' clade</taxon>
    </lineage>
</organism>
<feature type="region of interest" description="Disordered" evidence="6">
    <location>
        <begin position="333"/>
        <end position="435"/>
    </location>
</feature>
<feature type="region of interest" description="Disordered" evidence="6">
    <location>
        <begin position="790"/>
        <end position="842"/>
    </location>
</feature>
<feature type="compositionally biased region" description="Basic and acidic residues" evidence="6">
    <location>
        <begin position="379"/>
        <end position="393"/>
    </location>
</feature>
<dbReference type="InterPro" id="IPR033053">
    <property type="entry name" value="Hir3/CABIN1"/>
</dbReference>
<feature type="compositionally biased region" description="Low complexity" evidence="6">
    <location>
        <begin position="1810"/>
        <end position="1819"/>
    </location>
</feature>
<feature type="compositionally biased region" description="Acidic residues" evidence="6">
    <location>
        <begin position="1862"/>
        <end position="1880"/>
    </location>
</feature>
<keyword evidence="8" id="KW-1185">Reference proteome</keyword>
<dbReference type="PANTHER" id="PTHR15502:SF7">
    <property type="entry name" value="CALCINEURIN-BINDING PROTEIN CABIN-1"/>
    <property type="match status" value="1"/>
</dbReference>
<gene>
    <name evidence="7" type="ORF">VHEMI08369</name>
</gene>
<evidence type="ECO:0000256" key="3">
    <source>
        <dbReference type="ARBA" id="ARBA00007335"/>
    </source>
</evidence>
<dbReference type="STRING" id="1531966.A0A0A1TPM2"/>
<comment type="function">
    <text evidence="1">Has a role in a nucleosome assembly pathway that is required for the integrity of heterochromatin and proper chromosome segregation.</text>
</comment>
<evidence type="ECO:0000256" key="6">
    <source>
        <dbReference type="SAM" id="MobiDB-lite"/>
    </source>
</evidence>
<evidence type="ECO:0000256" key="1">
    <source>
        <dbReference type="ARBA" id="ARBA00002687"/>
    </source>
</evidence>
<reference evidence="7 8" key="1">
    <citation type="journal article" date="2015" name="Genome Announc.">
        <title>Draft Genome Sequence and Gene Annotation of the Entomopathogenic Fungus Verticillium hemipterigenum.</title>
        <authorList>
            <person name="Horn F."/>
            <person name="Habel A."/>
            <person name="Scharf D.H."/>
            <person name="Dworschak J."/>
            <person name="Brakhage A.A."/>
            <person name="Guthke R."/>
            <person name="Hertweck C."/>
            <person name="Linde J."/>
        </authorList>
    </citation>
    <scope>NUCLEOTIDE SEQUENCE [LARGE SCALE GENOMIC DNA]</scope>
</reference>